<proteinExistence type="inferred from homology"/>
<reference evidence="5 6" key="1">
    <citation type="submission" date="2018-12" db="EMBL/GenBank/DDBJ databases">
        <authorList>
            <consortium name="Pathogen Informatics"/>
        </authorList>
    </citation>
    <scope>NUCLEOTIDE SEQUENCE [LARGE SCALE GENOMIC DNA]</scope>
    <source>
        <strain evidence="5 6">NCTC13193</strain>
    </source>
</reference>
<evidence type="ECO:0000256" key="3">
    <source>
        <dbReference type="ARBA" id="ARBA00022649"/>
    </source>
</evidence>
<evidence type="ECO:0000256" key="2">
    <source>
        <dbReference type="ARBA" id="ARBA00017940"/>
    </source>
</evidence>
<sequence length="92" mass="10208">MRTTQQMSITLPNEMAAQIKARVASGEYASESEVIREGLRALLARDQAVEKWLQEQVVPAWNALKNGESKSVSGKDIRARLKAEHQKVTGES</sequence>
<dbReference type="PANTHER" id="PTHR36582">
    <property type="entry name" value="ANTITOXIN PARD"/>
    <property type="match status" value="1"/>
</dbReference>
<dbReference type="SUPFAM" id="SSF47598">
    <property type="entry name" value="Ribbon-helix-helix"/>
    <property type="match status" value="1"/>
</dbReference>
<evidence type="ECO:0000256" key="4">
    <source>
        <dbReference type="ARBA" id="ARBA00037106"/>
    </source>
</evidence>
<protein>
    <recommendedName>
        <fullName evidence="2">Antitoxin ParD</fullName>
    </recommendedName>
</protein>
<dbReference type="GO" id="GO:0006355">
    <property type="term" value="P:regulation of DNA-templated transcription"/>
    <property type="evidence" value="ECO:0007669"/>
    <property type="project" value="InterPro"/>
</dbReference>
<dbReference type="InterPro" id="IPR022789">
    <property type="entry name" value="ParD"/>
</dbReference>
<dbReference type="Proteomes" id="UP000270487">
    <property type="component" value="Chromosome"/>
</dbReference>
<dbReference type="RefSeq" id="WP_141131922.1">
    <property type="nucleotide sequence ID" value="NZ_CAMISI010000007.1"/>
</dbReference>
<evidence type="ECO:0000313" key="5">
    <source>
        <dbReference type="EMBL" id="VEI68428.1"/>
    </source>
</evidence>
<evidence type="ECO:0000256" key="1">
    <source>
        <dbReference type="ARBA" id="ARBA00008580"/>
    </source>
</evidence>
<dbReference type="InterPro" id="IPR010985">
    <property type="entry name" value="Ribbon_hlx_hlx"/>
</dbReference>
<dbReference type="CDD" id="cd22231">
    <property type="entry name" value="RHH_NikR_HicB-like"/>
    <property type="match status" value="1"/>
</dbReference>
<evidence type="ECO:0000313" key="6">
    <source>
        <dbReference type="Proteomes" id="UP000270487"/>
    </source>
</evidence>
<dbReference type="PANTHER" id="PTHR36582:SF2">
    <property type="entry name" value="ANTITOXIN PARD"/>
    <property type="match status" value="1"/>
</dbReference>
<dbReference type="GO" id="GO:0003677">
    <property type="term" value="F:DNA binding"/>
    <property type="evidence" value="ECO:0007669"/>
    <property type="project" value="UniProtKB-KW"/>
</dbReference>
<dbReference type="EMBL" id="LR134492">
    <property type="protein sequence ID" value="VEI68428.1"/>
    <property type="molecule type" value="Genomic_DNA"/>
</dbReference>
<gene>
    <name evidence="5" type="ORF">NCTC13193_02314</name>
</gene>
<comment type="function">
    <text evidence="4">Antitoxin component of a type II toxin-antitoxin (TA) system. Neutralizes the effect of toxin ParE.</text>
</comment>
<organism evidence="5 6">
    <name type="scientific">Serratia fonticola</name>
    <dbReference type="NCBI Taxonomy" id="47917"/>
    <lineage>
        <taxon>Bacteria</taxon>
        <taxon>Pseudomonadati</taxon>
        <taxon>Pseudomonadota</taxon>
        <taxon>Gammaproteobacteria</taxon>
        <taxon>Enterobacterales</taxon>
        <taxon>Yersiniaceae</taxon>
        <taxon>Serratia</taxon>
    </lineage>
</organism>
<dbReference type="Pfam" id="PF03693">
    <property type="entry name" value="ParD_antitoxin"/>
    <property type="match status" value="1"/>
</dbReference>
<keyword evidence="3" id="KW-1277">Toxin-antitoxin system</keyword>
<comment type="similarity">
    <text evidence="1">Belongs to the ParD antitoxin family.</text>
</comment>
<dbReference type="AlphaFoldDB" id="A0A3S4X0H0"/>
<dbReference type="InterPro" id="IPR038296">
    <property type="entry name" value="ParD_sf"/>
</dbReference>
<keyword evidence="5" id="KW-0238">DNA-binding</keyword>
<name>A0A3S4X0H0_SERFO</name>
<dbReference type="NCBIfam" id="TIGR02606">
    <property type="entry name" value="antidote_CC2985"/>
    <property type="match status" value="1"/>
</dbReference>
<dbReference type="Gene3D" id="6.10.10.120">
    <property type="entry name" value="Antitoxin ParD1-like"/>
    <property type="match status" value="1"/>
</dbReference>
<accession>A0A3S4X0H0</accession>